<evidence type="ECO:0000313" key="2">
    <source>
        <dbReference type="EMBL" id="ADZ09870.1"/>
    </source>
</evidence>
<feature type="transmembrane region" description="Helical" evidence="1">
    <location>
        <begin position="82"/>
        <end position="111"/>
    </location>
</feature>
<keyword evidence="1" id="KW-1133">Transmembrane helix</keyword>
<dbReference type="InterPro" id="IPR040493">
    <property type="entry name" value="DUF5518"/>
</dbReference>
<dbReference type="EMBL" id="CP002551">
    <property type="protein sequence ID" value="ADZ09870.1"/>
    <property type="molecule type" value="Genomic_DNA"/>
</dbReference>
<keyword evidence="1" id="KW-0812">Transmembrane</keyword>
<sequence length="116" mass="12615">MLNWKYIFLGATLVVVLGLFLRIVEYGTFIGMFVPGIIVGYLVNNDYKNGAKNGIITGIIGGFILGILLVIPLLNLPSANHIIFYLFVGGIINAIFTMILDAIGGIIGVIIRNKIY</sequence>
<evidence type="ECO:0000256" key="1">
    <source>
        <dbReference type="SAM" id="Phobius"/>
    </source>
</evidence>
<feature type="transmembrane region" description="Helical" evidence="1">
    <location>
        <begin position="54"/>
        <end position="76"/>
    </location>
</feature>
<dbReference type="Pfam" id="PF17647">
    <property type="entry name" value="DUF5518"/>
    <property type="match status" value="1"/>
</dbReference>
<keyword evidence="3" id="KW-1185">Reference proteome</keyword>
<dbReference type="KEGG" id="mel:Metbo_1644"/>
<accession>F0T9B9</accession>
<dbReference type="OrthoDB" id="72782at2157"/>
<dbReference type="Proteomes" id="UP000007490">
    <property type="component" value="Chromosome"/>
</dbReference>
<feature type="transmembrane region" description="Helical" evidence="1">
    <location>
        <begin position="30"/>
        <end position="47"/>
    </location>
</feature>
<dbReference type="AlphaFoldDB" id="F0T9B9"/>
<reference evidence="2 3" key="2">
    <citation type="journal article" date="2014" name="Int. J. Syst. Evol. Microbiol.">
        <title>Methanobacterium paludis sp. nov. and a novel strain of Methanobacterium lacus isolated from northern peatlands.</title>
        <authorList>
            <person name="Cadillo-Quiroz H."/>
            <person name="Brauer S.L."/>
            <person name="Goodson N."/>
            <person name="Yavitt J.B."/>
            <person name="Zinder S.H."/>
        </authorList>
    </citation>
    <scope>NUCLEOTIDE SEQUENCE [LARGE SCALE GENOMIC DNA]</scope>
    <source>
        <strain evidence="2 3">AL-21</strain>
    </source>
</reference>
<name>F0T9B9_METLA</name>
<feature type="transmembrane region" description="Helical" evidence="1">
    <location>
        <begin position="7"/>
        <end position="24"/>
    </location>
</feature>
<organism evidence="2 3">
    <name type="scientific">Methanobacterium lacus (strain AL-21)</name>
    <dbReference type="NCBI Taxonomy" id="877455"/>
    <lineage>
        <taxon>Archaea</taxon>
        <taxon>Methanobacteriati</taxon>
        <taxon>Methanobacteriota</taxon>
        <taxon>Methanomada group</taxon>
        <taxon>Methanobacteria</taxon>
        <taxon>Methanobacteriales</taxon>
        <taxon>Methanobacteriaceae</taxon>
        <taxon>Methanobacterium</taxon>
    </lineage>
</organism>
<protein>
    <recommendedName>
        <fullName evidence="4">DUF5518 domain-containing protein</fullName>
    </recommendedName>
</protein>
<proteinExistence type="predicted"/>
<keyword evidence="1" id="KW-0472">Membrane</keyword>
<evidence type="ECO:0000313" key="3">
    <source>
        <dbReference type="Proteomes" id="UP000007490"/>
    </source>
</evidence>
<gene>
    <name evidence="2" type="ordered locus">Metbo_1644</name>
</gene>
<evidence type="ECO:0008006" key="4">
    <source>
        <dbReference type="Google" id="ProtNLM"/>
    </source>
</evidence>
<dbReference type="HOGENOM" id="CLU_147142_0_0_2"/>
<reference evidence="3" key="1">
    <citation type="submission" date="2011-02" db="EMBL/GenBank/DDBJ databases">
        <title>Complete sequence of Methanobacterium sp. AL-21.</title>
        <authorList>
            <consortium name="US DOE Joint Genome Institute"/>
            <person name="Lucas S."/>
            <person name="Copeland A."/>
            <person name="Lapidus A."/>
            <person name="Cheng J.-F."/>
            <person name="Goodwin L."/>
            <person name="Pitluck S."/>
            <person name="Chertkov O."/>
            <person name="Detter J.C."/>
            <person name="Han C."/>
            <person name="Tapia R."/>
            <person name="Land M."/>
            <person name="Hauser L."/>
            <person name="Kyrpides N."/>
            <person name="Ivanova N."/>
            <person name="Mikhailova N."/>
            <person name="Pagani I."/>
            <person name="Cadillo-Quiroz H."/>
            <person name="Imachi H."/>
            <person name="Zinder S."/>
            <person name="Liu W."/>
            <person name="Woyke T."/>
        </authorList>
    </citation>
    <scope>NUCLEOTIDE SEQUENCE [LARGE SCALE GENOMIC DNA]</scope>
    <source>
        <strain evidence="3">AL-21</strain>
    </source>
</reference>